<dbReference type="InterPro" id="IPR027417">
    <property type="entry name" value="P-loop_NTPase"/>
</dbReference>
<sequence>MKSTKTTNKTSKKSLKEKVELMRLMEWKVWKNDPTAFIDDCCFTVNEAKNGAVEHFPKLDYLARVDKIIHGEQVAAFPKSRRMMMTWRCLANLLHYAMFGKNLSIFVQSKKYDDSAYLLGDSRFMFLYEHLPESHEWPVVERKTRSKMGYDYIKFSNGVELRAVAEGADQLRQYTASVVYCTEMAFWDFAQATWNSLRPTIEGGGRIFIDSSANPGFFCQLVTGQLNEDEPEEEQEPHDVIEGVHEYRRNGVYIARIHYTADPSKRSEEWKTNEKKGTTTEGWEREYEINWTVSAEPKYYPEFDYNRHVALEELHPIEGRPLLLSFDYGLTPATIIAQTTAKGQLLILSELQSWDCGMLAHGRAVQAELQTFYNGYDYTAVGDPAGNQRAQSDEKTANEILRDRYGIIVEPGELTQTGRSEAVRYYLTTLTPDGKPLLQLDPRCQMLIEAFTGGYHRKVVAGRTLDEPEKNEYSHLMDCLAYLCAKLYRDNTSMADKWKQMTRGKMHRAGYM</sequence>
<dbReference type="OrthoDB" id="5440754at2"/>
<reference evidence="1 2" key="1">
    <citation type="journal article" date="2018" name="Genome Announc.">
        <title>Complete genomes of two Megasphaera elsdenii strains, NCIMB 702410 and ATCC 25940.</title>
        <authorList>
            <person name="Hatmaker E.A."/>
            <person name="O'Dell K."/>
            <person name="Riley L.A."/>
            <person name="Klingeman D.M."/>
            <person name="Guss A.M."/>
        </authorList>
    </citation>
    <scope>NUCLEOTIDE SEQUENCE [LARGE SCALE GENOMIC DNA]</scope>
    <source>
        <strain evidence="1 2">NCIMB702410</strain>
    </source>
</reference>
<evidence type="ECO:0000313" key="1">
    <source>
        <dbReference type="EMBL" id="AVO28070.1"/>
    </source>
</evidence>
<dbReference type="EMBL" id="CP027569">
    <property type="protein sequence ID" value="AVO28070.1"/>
    <property type="molecule type" value="Genomic_DNA"/>
</dbReference>
<dbReference type="Proteomes" id="UP000238358">
    <property type="component" value="Chromosome"/>
</dbReference>
<name>A0A2S0M9C0_MEGEL</name>
<evidence type="ECO:0008006" key="3">
    <source>
        <dbReference type="Google" id="ProtNLM"/>
    </source>
</evidence>
<protein>
    <recommendedName>
        <fullName evidence="3">Terminase</fullName>
    </recommendedName>
</protein>
<dbReference type="Gene3D" id="3.40.50.300">
    <property type="entry name" value="P-loop containing nucleotide triphosphate hydrolases"/>
    <property type="match status" value="1"/>
</dbReference>
<accession>A0A2S0M9C0</accession>
<evidence type="ECO:0000313" key="2">
    <source>
        <dbReference type="Proteomes" id="UP000238358"/>
    </source>
</evidence>
<dbReference type="AlphaFoldDB" id="A0A2S0M9C0"/>
<proteinExistence type="predicted"/>
<gene>
    <name evidence="1" type="ORF">C6Y28_10770</name>
</gene>
<organism evidence="1 2">
    <name type="scientific">Megasphaera elsdenii</name>
    <dbReference type="NCBI Taxonomy" id="907"/>
    <lineage>
        <taxon>Bacteria</taxon>
        <taxon>Bacillati</taxon>
        <taxon>Bacillota</taxon>
        <taxon>Negativicutes</taxon>
        <taxon>Veillonellales</taxon>
        <taxon>Veillonellaceae</taxon>
        <taxon>Megasphaera</taxon>
    </lineage>
</organism>
<dbReference type="RefSeq" id="WP_027894596.1">
    <property type="nucleotide sequence ID" value="NZ_CP027569.1"/>
</dbReference>
<dbReference type="Gene3D" id="3.30.420.280">
    <property type="match status" value="1"/>
</dbReference>